<accession>A0A7W6MM20</accession>
<dbReference type="GO" id="GO:0043190">
    <property type="term" value="C:ATP-binding cassette (ABC) transporter complex"/>
    <property type="evidence" value="ECO:0007669"/>
    <property type="project" value="InterPro"/>
</dbReference>
<evidence type="ECO:0000313" key="7">
    <source>
        <dbReference type="Proteomes" id="UP000542776"/>
    </source>
</evidence>
<dbReference type="GO" id="GO:0015833">
    <property type="term" value="P:peptide transport"/>
    <property type="evidence" value="ECO:0007669"/>
    <property type="project" value="TreeGrafter"/>
</dbReference>
<dbReference type="PANTHER" id="PTHR30290">
    <property type="entry name" value="PERIPLASMIC BINDING COMPONENT OF ABC TRANSPORTER"/>
    <property type="match status" value="1"/>
</dbReference>
<gene>
    <name evidence="6" type="ORF">GGR04_004226</name>
</gene>
<dbReference type="InterPro" id="IPR039424">
    <property type="entry name" value="SBP_5"/>
</dbReference>
<keyword evidence="3" id="KW-0813">Transport</keyword>
<evidence type="ECO:0000256" key="3">
    <source>
        <dbReference type="ARBA" id="ARBA00022448"/>
    </source>
</evidence>
<dbReference type="Pfam" id="PF00496">
    <property type="entry name" value="SBP_bac_5"/>
    <property type="match status" value="1"/>
</dbReference>
<comment type="caution">
    <text evidence="6">The sequence shown here is derived from an EMBL/GenBank/DDBJ whole genome shotgun (WGS) entry which is preliminary data.</text>
</comment>
<dbReference type="EMBL" id="JACIEK010000018">
    <property type="protein sequence ID" value="MBB4000349.1"/>
    <property type="molecule type" value="Genomic_DNA"/>
</dbReference>
<dbReference type="GO" id="GO:0030288">
    <property type="term" value="C:outer membrane-bounded periplasmic space"/>
    <property type="evidence" value="ECO:0007669"/>
    <property type="project" value="UniProtKB-ARBA"/>
</dbReference>
<proteinExistence type="inferred from homology"/>
<keyword evidence="7" id="KW-1185">Reference proteome</keyword>
<comment type="similarity">
    <text evidence="2">Belongs to the bacterial solute-binding protein 5 family.</text>
</comment>
<evidence type="ECO:0000256" key="2">
    <source>
        <dbReference type="ARBA" id="ARBA00005695"/>
    </source>
</evidence>
<sequence length="492" mass="52364">MDINSLDPARAFCDTCQIYLSAVYETLLTLGDDNKTLVPKLATAWSANADQTEFTFDLSPNAVFADGSPVTSADVAWSLQRLKNIKGDPSFLMDSVASIDTPSAKKVVISTKEPNSEFLGILAASYAGILNKRLAEANGASAGEDAATVDTADNWFFANSAGSGPYTLSSYRADDELRFAANPNYWGTKPAMPEVIIKQTADAVAQAQMLESGAADVAMQIDPDTAASYSNAEIVISAVPSFNFLYLALSPAAKANTTPLTKPIRQAIAAAIDYSAMIDFTVGGKGKFQPAPIPNGFPGTMDLPEPKEDIAKAKALLAEAGVPDGFTIEAHYPAVNAYGVDISLMMQKVQQDLARIGVTLNLTPTTFAVWREEVSGDGIPLTAVYYAPDYFGSAQYVQYFAMIEGQPWGKRAGAGAVDGVANPKEAELLKEAMSSSGEKNEAAFRAIALEMIEDKVIIPLVSPDLVLAARKGVEGVRYSACCNLALDKLRRE</sequence>
<name>A0A7W6MM20_9HYPH</name>
<dbReference type="AlphaFoldDB" id="A0A7W6MM20"/>
<dbReference type="CDD" id="cd08512">
    <property type="entry name" value="PBP2_NikA_DppA_OppA_like_7"/>
    <property type="match status" value="1"/>
</dbReference>
<dbReference type="Gene3D" id="3.40.190.10">
    <property type="entry name" value="Periplasmic binding protein-like II"/>
    <property type="match status" value="1"/>
</dbReference>
<comment type="subcellular location">
    <subcellularLocation>
        <location evidence="1">Periplasm</location>
    </subcellularLocation>
</comment>
<dbReference type="GO" id="GO:1904680">
    <property type="term" value="F:peptide transmembrane transporter activity"/>
    <property type="evidence" value="ECO:0007669"/>
    <property type="project" value="TreeGrafter"/>
</dbReference>
<dbReference type="Gene3D" id="3.10.105.10">
    <property type="entry name" value="Dipeptide-binding Protein, Domain 3"/>
    <property type="match status" value="1"/>
</dbReference>
<keyword evidence="4" id="KW-0732">Signal</keyword>
<evidence type="ECO:0000256" key="4">
    <source>
        <dbReference type="ARBA" id="ARBA00022729"/>
    </source>
</evidence>
<reference evidence="6 7" key="1">
    <citation type="submission" date="2020-08" db="EMBL/GenBank/DDBJ databases">
        <title>Genomic Encyclopedia of Type Strains, Phase IV (KMG-IV): sequencing the most valuable type-strain genomes for metagenomic binning, comparative biology and taxonomic classification.</title>
        <authorList>
            <person name="Goeker M."/>
        </authorList>
    </citation>
    <scope>NUCLEOTIDE SEQUENCE [LARGE SCALE GENOMIC DNA]</scope>
    <source>
        <strain evidence="6 7">DSM 102238</strain>
    </source>
</reference>
<feature type="domain" description="Solute-binding protein family 5" evidence="5">
    <location>
        <begin position="36"/>
        <end position="400"/>
    </location>
</feature>
<dbReference type="PIRSF" id="PIRSF002741">
    <property type="entry name" value="MppA"/>
    <property type="match status" value="1"/>
</dbReference>
<dbReference type="SUPFAM" id="SSF53850">
    <property type="entry name" value="Periplasmic binding protein-like II"/>
    <property type="match status" value="1"/>
</dbReference>
<dbReference type="PANTHER" id="PTHR30290:SF9">
    <property type="entry name" value="OLIGOPEPTIDE-BINDING PROTEIN APPA"/>
    <property type="match status" value="1"/>
</dbReference>
<evidence type="ECO:0000259" key="5">
    <source>
        <dbReference type="Pfam" id="PF00496"/>
    </source>
</evidence>
<dbReference type="InterPro" id="IPR000914">
    <property type="entry name" value="SBP_5_dom"/>
</dbReference>
<organism evidence="6 7">
    <name type="scientific">Aureimonas pseudogalii</name>
    <dbReference type="NCBI Taxonomy" id="1744844"/>
    <lineage>
        <taxon>Bacteria</taxon>
        <taxon>Pseudomonadati</taxon>
        <taxon>Pseudomonadota</taxon>
        <taxon>Alphaproteobacteria</taxon>
        <taxon>Hyphomicrobiales</taxon>
        <taxon>Aurantimonadaceae</taxon>
        <taxon>Aureimonas</taxon>
    </lineage>
</organism>
<dbReference type="InterPro" id="IPR030678">
    <property type="entry name" value="Peptide/Ni-bd"/>
</dbReference>
<evidence type="ECO:0000313" key="6">
    <source>
        <dbReference type="EMBL" id="MBB4000349.1"/>
    </source>
</evidence>
<evidence type="ECO:0000256" key="1">
    <source>
        <dbReference type="ARBA" id="ARBA00004418"/>
    </source>
</evidence>
<protein>
    <submittedName>
        <fullName evidence="6">Peptide/nickel transport system substrate-binding protein</fullName>
    </submittedName>
</protein>
<dbReference type="Proteomes" id="UP000542776">
    <property type="component" value="Unassembled WGS sequence"/>
</dbReference>
<dbReference type="Gene3D" id="3.90.76.10">
    <property type="entry name" value="Dipeptide-binding Protein, Domain 1"/>
    <property type="match status" value="1"/>
</dbReference>